<comment type="caution">
    <text evidence="2">The sequence shown here is derived from an EMBL/GenBank/DDBJ whole genome shotgun (WGS) entry which is preliminary data.</text>
</comment>
<keyword evidence="3" id="KW-1185">Reference proteome</keyword>
<feature type="compositionally biased region" description="Basic and acidic residues" evidence="1">
    <location>
        <begin position="96"/>
        <end position="116"/>
    </location>
</feature>
<name>S9UKH5_9TRYP</name>
<dbReference type="Proteomes" id="UP000015354">
    <property type="component" value="Unassembled WGS sequence"/>
</dbReference>
<protein>
    <submittedName>
        <fullName evidence="2">Uncharacterized protein</fullName>
    </submittedName>
</protein>
<accession>S9UKH5</accession>
<feature type="compositionally biased region" description="Basic and acidic residues" evidence="1">
    <location>
        <begin position="67"/>
        <end position="76"/>
    </location>
</feature>
<evidence type="ECO:0000313" key="2">
    <source>
        <dbReference type="EMBL" id="EPY15136.1"/>
    </source>
</evidence>
<dbReference type="AlphaFoldDB" id="S9UKH5"/>
<reference evidence="2 3" key="1">
    <citation type="journal article" date="2013" name="PLoS ONE">
        <title>Predicting the Proteins of Angomonas deanei, Strigomonas culicis and Their Respective Endosymbionts Reveals New Aspects of the Trypanosomatidae Family.</title>
        <authorList>
            <person name="Motta M.C."/>
            <person name="Martins A.C."/>
            <person name="de Souza S.S."/>
            <person name="Catta-Preta C.M."/>
            <person name="Silva R."/>
            <person name="Klein C.C."/>
            <person name="de Almeida L.G."/>
            <person name="de Lima Cunha O."/>
            <person name="Ciapina L.P."/>
            <person name="Brocchi M."/>
            <person name="Colabardini A.C."/>
            <person name="de Araujo Lima B."/>
            <person name="Machado C.R."/>
            <person name="de Almeida Soares C.M."/>
            <person name="Probst C.M."/>
            <person name="de Menezes C.B."/>
            <person name="Thompson C.E."/>
            <person name="Bartholomeu D.C."/>
            <person name="Gradia D.F."/>
            <person name="Pavoni D.P."/>
            <person name="Grisard E.C."/>
            <person name="Fantinatti-Garboggini F."/>
            <person name="Marchini F.K."/>
            <person name="Rodrigues-Luiz G.F."/>
            <person name="Wagner G."/>
            <person name="Goldman G.H."/>
            <person name="Fietto J.L."/>
            <person name="Elias M.C."/>
            <person name="Goldman M.H."/>
            <person name="Sagot M.F."/>
            <person name="Pereira M."/>
            <person name="Stoco P.H."/>
            <person name="de Mendonca-Neto R.P."/>
            <person name="Teixeira S.M."/>
            <person name="Maciel T.E."/>
            <person name="de Oliveira Mendes T.A."/>
            <person name="Urmenyi T.P."/>
            <person name="de Souza W."/>
            <person name="Schenkman S."/>
            <person name="de Vasconcelos A.T."/>
        </authorList>
    </citation>
    <scope>NUCLEOTIDE SEQUENCE [LARGE SCALE GENOMIC DNA]</scope>
</reference>
<gene>
    <name evidence="2" type="ORF">STCU_12326</name>
</gene>
<dbReference type="EMBL" id="ATMH01012536">
    <property type="protein sequence ID" value="EPY15136.1"/>
    <property type="molecule type" value="Genomic_DNA"/>
</dbReference>
<proteinExistence type="predicted"/>
<evidence type="ECO:0000256" key="1">
    <source>
        <dbReference type="SAM" id="MobiDB-lite"/>
    </source>
</evidence>
<feature type="region of interest" description="Disordered" evidence="1">
    <location>
        <begin position="62"/>
        <end position="160"/>
    </location>
</feature>
<sequence length="160" mass="17247">MPPSGMASPEPPVVQTVPWTYAAMDGSPLGLNRYEGADSIEAAAVAVSARESAADRLFEVEQQDAAAADRPRRTDSAKFLSSVEESPSQRSGAARLPEDRVMADSDVRQSADEVHAARPATPAGDSEKKPRTLIGHLLHKNRGTSVPRPQRTHCDYDEEL</sequence>
<evidence type="ECO:0000313" key="3">
    <source>
        <dbReference type="Proteomes" id="UP000015354"/>
    </source>
</evidence>
<organism evidence="2 3">
    <name type="scientific">Strigomonas culicis</name>
    <dbReference type="NCBI Taxonomy" id="28005"/>
    <lineage>
        <taxon>Eukaryota</taxon>
        <taxon>Discoba</taxon>
        <taxon>Euglenozoa</taxon>
        <taxon>Kinetoplastea</taxon>
        <taxon>Metakinetoplastina</taxon>
        <taxon>Trypanosomatida</taxon>
        <taxon>Trypanosomatidae</taxon>
        <taxon>Strigomonadinae</taxon>
        <taxon>Strigomonas</taxon>
    </lineage>
</organism>